<keyword evidence="7" id="KW-1185">Reference proteome</keyword>
<proteinExistence type="inferred from homology"/>
<dbReference type="GO" id="GO:0003700">
    <property type="term" value="F:DNA-binding transcription factor activity"/>
    <property type="evidence" value="ECO:0007669"/>
    <property type="project" value="InterPro"/>
</dbReference>
<evidence type="ECO:0000256" key="3">
    <source>
        <dbReference type="ARBA" id="ARBA00023125"/>
    </source>
</evidence>
<evidence type="ECO:0000313" key="6">
    <source>
        <dbReference type="EMBL" id="SEG78388.1"/>
    </source>
</evidence>
<dbReference type="AlphaFoldDB" id="A0A1H6D037"/>
<dbReference type="CDD" id="cd08420">
    <property type="entry name" value="PBP2_CysL_like"/>
    <property type="match status" value="1"/>
</dbReference>
<evidence type="ECO:0000313" key="7">
    <source>
        <dbReference type="Proteomes" id="UP000236743"/>
    </source>
</evidence>
<dbReference type="OrthoDB" id="9808620at2"/>
<dbReference type="SUPFAM" id="SSF46785">
    <property type="entry name" value="Winged helix' DNA-binding domain"/>
    <property type="match status" value="1"/>
</dbReference>
<dbReference type="PROSITE" id="PS50931">
    <property type="entry name" value="HTH_LYSR"/>
    <property type="match status" value="1"/>
</dbReference>
<keyword evidence="4" id="KW-0804">Transcription</keyword>
<dbReference type="Pfam" id="PF03466">
    <property type="entry name" value="LysR_substrate"/>
    <property type="match status" value="1"/>
</dbReference>
<keyword evidence="2" id="KW-0805">Transcription regulation</keyword>
<dbReference type="Gene3D" id="1.10.10.10">
    <property type="entry name" value="Winged helix-like DNA-binding domain superfamily/Winged helix DNA-binding domain"/>
    <property type="match status" value="1"/>
</dbReference>
<dbReference type="FunFam" id="1.10.10.10:FF:000001">
    <property type="entry name" value="LysR family transcriptional regulator"/>
    <property type="match status" value="1"/>
</dbReference>
<protein>
    <submittedName>
        <fullName evidence="6">DNA-binding transcriptional regulator, LysR family</fullName>
    </submittedName>
</protein>
<reference evidence="6 7" key="1">
    <citation type="submission" date="2016-10" db="EMBL/GenBank/DDBJ databases">
        <authorList>
            <person name="de Groot N.N."/>
        </authorList>
    </citation>
    <scope>NUCLEOTIDE SEQUENCE [LARGE SCALE GENOMIC DNA]</scope>
    <source>
        <strain evidence="6 7">DSM 26656</strain>
    </source>
</reference>
<evidence type="ECO:0000256" key="1">
    <source>
        <dbReference type="ARBA" id="ARBA00009437"/>
    </source>
</evidence>
<dbReference type="GO" id="GO:0000976">
    <property type="term" value="F:transcription cis-regulatory region binding"/>
    <property type="evidence" value="ECO:0007669"/>
    <property type="project" value="TreeGrafter"/>
</dbReference>
<name>A0A1H6D037_9HYPH</name>
<evidence type="ECO:0000256" key="2">
    <source>
        <dbReference type="ARBA" id="ARBA00023015"/>
    </source>
</evidence>
<evidence type="ECO:0000259" key="5">
    <source>
        <dbReference type="PROSITE" id="PS50931"/>
    </source>
</evidence>
<organism evidence="6 7">
    <name type="scientific">Bosea lathyri</name>
    <dbReference type="NCBI Taxonomy" id="1036778"/>
    <lineage>
        <taxon>Bacteria</taxon>
        <taxon>Pseudomonadati</taxon>
        <taxon>Pseudomonadota</taxon>
        <taxon>Alphaproteobacteria</taxon>
        <taxon>Hyphomicrobiales</taxon>
        <taxon>Boseaceae</taxon>
        <taxon>Bosea</taxon>
    </lineage>
</organism>
<accession>A0A1H6D037</accession>
<sequence>MTLEQLRIFVAVAQREHVTQGARDLNLTQSATSAAIAALEARHAVKLFDRVGRRIMLTKAGEVFLNEARAVLARAAAAETVLADLAGLKQGSLALAASQTVANYWLPPLMQRYKLRHPGIALSLTIGNTETVAAAVHDGVADLGFVEGRIDDPHLAVERVGADEMVLVVAPGHPWADRGKIDVSRFSETSWLLREPGSGTRAQFEEALTGAGLSLDGLTIALELPSNEAICAAVAAGGGATMISRLVAEGALKTGSLVALDIAMRGGTDRFALWHRDFLALRHKERHLTQAVRAFYALISEAVSGKGPSVQATPSRRISP</sequence>
<comment type="similarity">
    <text evidence="1">Belongs to the LysR transcriptional regulatory family.</text>
</comment>
<dbReference type="InterPro" id="IPR000847">
    <property type="entry name" value="LysR_HTH_N"/>
</dbReference>
<dbReference type="SUPFAM" id="SSF53850">
    <property type="entry name" value="Periplasmic binding protein-like II"/>
    <property type="match status" value="1"/>
</dbReference>
<dbReference type="Pfam" id="PF00126">
    <property type="entry name" value="HTH_1"/>
    <property type="match status" value="1"/>
</dbReference>
<feature type="domain" description="HTH lysR-type" evidence="5">
    <location>
        <begin position="1"/>
        <end position="58"/>
    </location>
</feature>
<dbReference type="PANTHER" id="PTHR30126:SF39">
    <property type="entry name" value="HTH-TYPE TRANSCRIPTIONAL REGULATOR CYSL"/>
    <property type="match status" value="1"/>
</dbReference>
<dbReference type="EMBL" id="FNUY01000013">
    <property type="protein sequence ID" value="SEG78388.1"/>
    <property type="molecule type" value="Genomic_DNA"/>
</dbReference>
<dbReference type="InterPro" id="IPR036388">
    <property type="entry name" value="WH-like_DNA-bd_sf"/>
</dbReference>
<dbReference type="PANTHER" id="PTHR30126">
    <property type="entry name" value="HTH-TYPE TRANSCRIPTIONAL REGULATOR"/>
    <property type="match status" value="1"/>
</dbReference>
<evidence type="ECO:0000256" key="4">
    <source>
        <dbReference type="ARBA" id="ARBA00023163"/>
    </source>
</evidence>
<dbReference type="Proteomes" id="UP000236743">
    <property type="component" value="Unassembled WGS sequence"/>
</dbReference>
<keyword evidence="3 6" id="KW-0238">DNA-binding</keyword>
<dbReference type="RefSeq" id="WP_103875150.1">
    <property type="nucleotide sequence ID" value="NZ_FNUY01000013.1"/>
</dbReference>
<dbReference type="InterPro" id="IPR005119">
    <property type="entry name" value="LysR_subst-bd"/>
</dbReference>
<gene>
    <name evidence="6" type="ORF">SAMN04488115_113134</name>
</gene>
<dbReference type="InterPro" id="IPR036390">
    <property type="entry name" value="WH_DNA-bd_sf"/>
</dbReference>
<dbReference type="Gene3D" id="3.40.190.290">
    <property type="match status" value="1"/>
</dbReference>